<reference evidence="5 6" key="1">
    <citation type="journal article" date="2020" name="Genome Biol. Evol.">
        <title>A new high-quality draft genome assembly of the Chinese cordyceps Ophiocordyceps sinensis.</title>
        <authorList>
            <person name="Shu R."/>
            <person name="Zhang J."/>
            <person name="Meng Q."/>
            <person name="Zhang H."/>
            <person name="Zhou G."/>
            <person name="Li M."/>
            <person name="Wu P."/>
            <person name="Zhao Y."/>
            <person name="Chen C."/>
            <person name="Qin Q."/>
        </authorList>
    </citation>
    <scope>NUCLEOTIDE SEQUENCE [LARGE SCALE GENOMIC DNA]</scope>
    <source>
        <strain evidence="5 6">IOZ07</strain>
    </source>
</reference>
<evidence type="ECO:0000313" key="5">
    <source>
        <dbReference type="EMBL" id="KAF4505777.1"/>
    </source>
</evidence>
<dbReference type="AlphaFoldDB" id="A0A8H4PJL9"/>
<dbReference type="PANTHER" id="PTHR42748:SF30">
    <property type="entry name" value="NMRA-LIKE DOMAIN-CONTAINING PROTEIN"/>
    <property type="match status" value="1"/>
</dbReference>
<comment type="caution">
    <text evidence="5">The sequence shown here is derived from an EMBL/GenBank/DDBJ whole genome shotgun (WGS) entry which is preliminary data.</text>
</comment>
<proteinExistence type="inferred from homology"/>
<gene>
    <name evidence="5" type="ORF">G6O67_007690</name>
</gene>
<dbReference type="OrthoDB" id="3945418at2759"/>
<evidence type="ECO:0000259" key="4">
    <source>
        <dbReference type="Pfam" id="PF05368"/>
    </source>
</evidence>
<dbReference type="PANTHER" id="PTHR42748">
    <property type="entry name" value="NITROGEN METABOLITE REPRESSION PROTEIN NMRA FAMILY MEMBER"/>
    <property type="match status" value="1"/>
</dbReference>
<protein>
    <recommendedName>
        <fullName evidence="4">NmrA-like domain-containing protein</fullName>
    </recommendedName>
</protein>
<keyword evidence="2" id="KW-0521">NADP</keyword>
<accession>A0A8H4PJL9</accession>
<comment type="similarity">
    <text evidence="1">Belongs to the NmrA-type oxidoreductase family.</text>
</comment>
<dbReference type="Proteomes" id="UP000557566">
    <property type="component" value="Unassembled WGS sequence"/>
</dbReference>
<feature type="domain" description="NmrA-like" evidence="4">
    <location>
        <begin position="6"/>
        <end position="291"/>
    </location>
</feature>
<dbReference type="InterPro" id="IPR036291">
    <property type="entry name" value="NAD(P)-bd_dom_sf"/>
</dbReference>
<evidence type="ECO:0000313" key="6">
    <source>
        <dbReference type="Proteomes" id="UP000557566"/>
    </source>
</evidence>
<sequence length="302" mass="32805">MSPPPTVFVVGATGTQGGAVARQLRGLGWNVRATTRKLDSDRARALTDAGVQLTQADWDDGEALAASMAGCDKLFLVLVVNPKDPDSERRHALRILDTAKQAGLGQVVSCTSLGVSRVGPELEAASPVLHHLLSIKKTVEQAIADAGLDSYTLLRPAYLMANFVEPAINAYSDILEQGTWTTALAPESQLGLLDHEDTARIAVAAFRDPARFHRRVIGMASELRTAQQTLDTLGAAMGRSLTAHFMTEEQIAAEPPWTITFRLNKAMRNMADDLDLEALAEITPLTTFEAFLERERDQVNKF</sequence>
<keyword evidence="3" id="KW-0560">Oxidoreductase</keyword>
<dbReference type="Gene3D" id="3.40.50.720">
    <property type="entry name" value="NAD(P)-binding Rossmann-like Domain"/>
    <property type="match status" value="1"/>
</dbReference>
<dbReference type="SUPFAM" id="SSF51735">
    <property type="entry name" value="NAD(P)-binding Rossmann-fold domains"/>
    <property type="match status" value="1"/>
</dbReference>
<organism evidence="5 6">
    <name type="scientific">Ophiocordyceps sinensis</name>
    <dbReference type="NCBI Taxonomy" id="72228"/>
    <lineage>
        <taxon>Eukaryota</taxon>
        <taxon>Fungi</taxon>
        <taxon>Dikarya</taxon>
        <taxon>Ascomycota</taxon>
        <taxon>Pezizomycotina</taxon>
        <taxon>Sordariomycetes</taxon>
        <taxon>Hypocreomycetidae</taxon>
        <taxon>Hypocreales</taxon>
        <taxon>Ophiocordycipitaceae</taxon>
        <taxon>Ophiocordyceps</taxon>
    </lineage>
</organism>
<dbReference type="Gene3D" id="3.90.25.10">
    <property type="entry name" value="UDP-galactose 4-epimerase, domain 1"/>
    <property type="match status" value="1"/>
</dbReference>
<dbReference type="InterPro" id="IPR008030">
    <property type="entry name" value="NmrA-like"/>
</dbReference>
<evidence type="ECO:0000256" key="3">
    <source>
        <dbReference type="ARBA" id="ARBA00023002"/>
    </source>
</evidence>
<keyword evidence="6" id="KW-1185">Reference proteome</keyword>
<dbReference type="EMBL" id="JAAVMX010000008">
    <property type="protein sequence ID" value="KAF4505777.1"/>
    <property type="molecule type" value="Genomic_DNA"/>
</dbReference>
<dbReference type="Pfam" id="PF05368">
    <property type="entry name" value="NmrA"/>
    <property type="match status" value="1"/>
</dbReference>
<dbReference type="InterPro" id="IPR051164">
    <property type="entry name" value="NmrA-like_oxidored"/>
</dbReference>
<evidence type="ECO:0000256" key="2">
    <source>
        <dbReference type="ARBA" id="ARBA00022857"/>
    </source>
</evidence>
<name>A0A8H4PJL9_9HYPO</name>
<dbReference type="GO" id="GO:0016491">
    <property type="term" value="F:oxidoreductase activity"/>
    <property type="evidence" value="ECO:0007669"/>
    <property type="project" value="UniProtKB-KW"/>
</dbReference>
<evidence type="ECO:0000256" key="1">
    <source>
        <dbReference type="ARBA" id="ARBA00006328"/>
    </source>
</evidence>
<dbReference type="GO" id="GO:0005634">
    <property type="term" value="C:nucleus"/>
    <property type="evidence" value="ECO:0007669"/>
    <property type="project" value="TreeGrafter"/>
</dbReference>